<evidence type="ECO:0000313" key="2">
    <source>
        <dbReference type="EMBL" id="KAJ9603874.1"/>
    </source>
</evidence>
<evidence type="ECO:0000313" key="3">
    <source>
        <dbReference type="Proteomes" id="UP001172673"/>
    </source>
</evidence>
<proteinExistence type="predicted"/>
<comment type="caution">
    <text evidence="2">The sequence shown here is derived from an EMBL/GenBank/DDBJ whole genome shotgun (WGS) entry which is preliminary data.</text>
</comment>
<dbReference type="Proteomes" id="UP001172673">
    <property type="component" value="Unassembled WGS sequence"/>
</dbReference>
<keyword evidence="3" id="KW-1185">Reference proteome</keyword>
<name>A0AA39CD40_9EURO</name>
<sequence length="354" mass="39449">MPSDASSSESTQQAAPSNLPLQPAQPPCDNAWYEKFFKDHKALAIHYDRGGSRKLARGLGLSDQQRDIIVAKARGFLPPGRCFDMKSVEGLYLKNTVAQQRLASPDVGPLLRPSFPASYELATRFFNEAPGRWVLVANVENREVVRLQARIWPSNPDNLSNAQDTRRAIANEAQYGRRRGTHKAADFEEDTDFPEPIAVTQRLTARPRSTGANGTTLLHQSAPQDVVVISDDDDDKEDEGEIKKEEKGDTAGRTHHNSSCSPPLYPPIDWNCNTPLPSQVFLGPIIKYWNDHLLLLGYPVVDPANIRCRFVSPGLELGVQELGINNDVNLRVAYRLWLSRGNVNEPFVVFVDDI</sequence>
<feature type="region of interest" description="Disordered" evidence="1">
    <location>
        <begin position="1"/>
        <end position="24"/>
    </location>
</feature>
<dbReference type="AlphaFoldDB" id="A0AA39CD40"/>
<feature type="compositionally biased region" description="Polar residues" evidence="1">
    <location>
        <begin position="1"/>
        <end position="20"/>
    </location>
</feature>
<protein>
    <submittedName>
        <fullName evidence="2">Uncharacterized protein</fullName>
    </submittedName>
</protein>
<feature type="region of interest" description="Disordered" evidence="1">
    <location>
        <begin position="228"/>
        <end position="259"/>
    </location>
</feature>
<organism evidence="2 3">
    <name type="scientific">Cladophialophora chaetospira</name>
    <dbReference type="NCBI Taxonomy" id="386627"/>
    <lineage>
        <taxon>Eukaryota</taxon>
        <taxon>Fungi</taxon>
        <taxon>Dikarya</taxon>
        <taxon>Ascomycota</taxon>
        <taxon>Pezizomycotina</taxon>
        <taxon>Eurotiomycetes</taxon>
        <taxon>Chaetothyriomycetidae</taxon>
        <taxon>Chaetothyriales</taxon>
        <taxon>Herpotrichiellaceae</taxon>
        <taxon>Cladophialophora</taxon>
    </lineage>
</organism>
<gene>
    <name evidence="2" type="ORF">H2200_011396</name>
</gene>
<evidence type="ECO:0000256" key="1">
    <source>
        <dbReference type="SAM" id="MobiDB-lite"/>
    </source>
</evidence>
<dbReference type="EMBL" id="JAPDRK010000020">
    <property type="protein sequence ID" value="KAJ9603874.1"/>
    <property type="molecule type" value="Genomic_DNA"/>
</dbReference>
<reference evidence="2" key="1">
    <citation type="submission" date="2022-10" db="EMBL/GenBank/DDBJ databases">
        <title>Culturing micro-colonial fungi from biological soil crusts in the Mojave desert and describing Neophaeococcomyces mojavensis, and introducing the new genera and species Taxawa tesnikishii.</title>
        <authorList>
            <person name="Kurbessoian T."/>
            <person name="Stajich J.E."/>
        </authorList>
    </citation>
    <scope>NUCLEOTIDE SEQUENCE</scope>
    <source>
        <strain evidence="2">TK_41</strain>
    </source>
</reference>
<accession>A0AA39CD40</accession>
<feature type="compositionally biased region" description="Basic and acidic residues" evidence="1">
    <location>
        <begin position="241"/>
        <end position="252"/>
    </location>
</feature>
<feature type="compositionally biased region" description="Acidic residues" evidence="1">
    <location>
        <begin position="230"/>
        <end position="240"/>
    </location>
</feature>